<accession>A0A157SAC8</accession>
<dbReference type="OrthoDB" id="9766402at2"/>
<dbReference type="EC" id="1.14.13.84" evidence="4"/>
<gene>
    <name evidence="4" type="primary">hapE_1</name>
    <name evidence="4" type="ORF">SAMEA3906487_00656</name>
</gene>
<protein>
    <submittedName>
        <fullName evidence="4">Flavin-containing monoxygenase</fullName>
        <ecNumber evidence="4">1.14.13.84</ecNumber>
    </submittedName>
</protein>
<dbReference type="PATRIC" id="fig|123899.6.peg.631"/>
<dbReference type="Pfam" id="PF00743">
    <property type="entry name" value="FMO-like"/>
    <property type="match status" value="1"/>
</dbReference>
<evidence type="ECO:0000256" key="3">
    <source>
        <dbReference type="ARBA" id="ARBA00023002"/>
    </source>
</evidence>
<evidence type="ECO:0000313" key="5">
    <source>
        <dbReference type="Proteomes" id="UP000076825"/>
    </source>
</evidence>
<keyword evidence="5" id="KW-1185">Reference proteome</keyword>
<keyword evidence="3 4" id="KW-0560">Oxidoreductase</keyword>
<dbReference type="InterPro" id="IPR020946">
    <property type="entry name" value="Flavin_mOase-like"/>
</dbReference>
<dbReference type="Gene3D" id="3.50.50.60">
    <property type="entry name" value="FAD/NAD(P)-binding domain"/>
    <property type="match status" value="2"/>
</dbReference>
<dbReference type="InterPro" id="IPR036188">
    <property type="entry name" value="FAD/NAD-bd_sf"/>
</dbReference>
<dbReference type="GO" id="GO:0050660">
    <property type="term" value="F:flavin adenine dinucleotide binding"/>
    <property type="evidence" value="ECO:0007669"/>
    <property type="project" value="InterPro"/>
</dbReference>
<keyword evidence="2" id="KW-0274">FAD</keyword>
<evidence type="ECO:0000256" key="1">
    <source>
        <dbReference type="ARBA" id="ARBA00022630"/>
    </source>
</evidence>
<dbReference type="RefSeq" id="WP_063491554.1">
    <property type="nucleotide sequence ID" value="NZ_CP016340.1"/>
</dbReference>
<dbReference type="Proteomes" id="UP000076825">
    <property type="component" value="Chromosome 1"/>
</dbReference>
<keyword evidence="1" id="KW-0285">Flavoprotein</keyword>
<organism evidence="4 5">
    <name type="scientific">Bordetella trematum</name>
    <dbReference type="NCBI Taxonomy" id="123899"/>
    <lineage>
        <taxon>Bacteria</taxon>
        <taxon>Pseudomonadati</taxon>
        <taxon>Pseudomonadota</taxon>
        <taxon>Betaproteobacteria</taxon>
        <taxon>Burkholderiales</taxon>
        <taxon>Alcaligenaceae</taxon>
        <taxon>Bordetella</taxon>
    </lineage>
</organism>
<name>A0A157SAC8_9BORD</name>
<evidence type="ECO:0000313" key="4">
    <source>
        <dbReference type="EMBL" id="SAI67241.1"/>
    </source>
</evidence>
<evidence type="ECO:0000256" key="2">
    <source>
        <dbReference type="ARBA" id="ARBA00022827"/>
    </source>
</evidence>
<dbReference type="GO" id="GO:0004499">
    <property type="term" value="F:N,N-dimethylaniline monooxygenase activity"/>
    <property type="evidence" value="ECO:0007669"/>
    <property type="project" value="InterPro"/>
</dbReference>
<dbReference type="STRING" id="123899.SAMEA3906487_00656"/>
<sequence>MTDRIPHFKTLILGAGFGGLGMGAQLVRHGDDDFVIVEKSAALGGVWRDNAYPGAACDTEAHLYCYSFFPHLRVSRMYAGREELLGYLQRLADAYDLHRHLRLNEEISAARWDEAAGLWRFQVEGRERYTADFFVPAWGQLNQPSIPAFKGLGSYRGRAFHSAHWDERVELAGKRVASVGNAASAVQYVPEIAPEVAHLTVFQRSANWIMPRNQVVFTPEQLDAYEAEPATFEASRQHLHAFREAGFQRTQSGSPDQAEGRRIALEHLANQVSDPQLRSRLIPDYEFGCKRILRSDDFYPALCRPNVSLELRPIAGFHEHGILTADGEALPFDVVIFGTGFASQAFQGELAVHGRAGATLERAWQDGAQAYLGMTVPDFPNLFVIYGPNTNLNHNSIITMLEIQQSYIIQALGAAGRQGRAMAVKPEVFAGFNARVQADMGRSAFSSGCSSWYKNTSGRVINNWSGTVDQYRAAAQWKAADYHWL</sequence>
<dbReference type="GO" id="GO:0050661">
    <property type="term" value="F:NADP binding"/>
    <property type="evidence" value="ECO:0007669"/>
    <property type="project" value="InterPro"/>
</dbReference>
<dbReference type="GeneID" id="56587936"/>
<dbReference type="KEGG" id="btrm:SAMEA390648700656"/>
<proteinExistence type="predicted"/>
<dbReference type="InterPro" id="IPR051209">
    <property type="entry name" value="FAD-bind_Monooxygenase_sf"/>
</dbReference>
<dbReference type="EMBL" id="LT546645">
    <property type="protein sequence ID" value="SAI67241.1"/>
    <property type="molecule type" value="Genomic_DNA"/>
</dbReference>
<dbReference type="PANTHER" id="PTHR42877:SF4">
    <property type="entry name" value="FAD_NAD(P)-BINDING DOMAIN-CONTAINING PROTEIN-RELATED"/>
    <property type="match status" value="1"/>
</dbReference>
<dbReference type="eggNOG" id="COG2072">
    <property type="taxonomic scope" value="Bacteria"/>
</dbReference>
<dbReference type="SUPFAM" id="SSF51905">
    <property type="entry name" value="FAD/NAD(P)-binding domain"/>
    <property type="match status" value="1"/>
</dbReference>
<dbReference type="PANTHER" id="PTHR42877">
    <property type="entry name" value="L-ORNITHINE N(5)-MONOOXYGENASE-RELATED"/>
    <property type="match status" value="1"/>
</dbReference>
<dbReference type="GO" id="GO:0033767">
    <property type="term" value="F:4-hydroxyacetophenone monooxygenase activity"/>
    <property type="evidence" value="ECO:0007669"/>
    <property type="project" value="UniProtKB-EC"/>
</dbReference>
<dbReference type="AlphaFoldDB" id="A0A157SAC8"/>
<reference evidence="4 5" key="1">
    <citation type="submission" date="2016-04" db="EMBL/GenBank/DDBJ databases">
        <authorList>
            <consortium name="Pathogen Informatics"/>
        </authorList>
    </citation>
    <scope>NUCLEOTIDE SEQUENCE [LARGE SCALE GENOMIC DNA]</scope>
    <source>
        <strain evidence="4 5">H044680328</strain>
    </source>
</reference>